<evidence type="ECO:0000313" key="3">
    <source>
        <dbReference type="Proteomes" id="UP000187417"/>
    </source>
</evidence>
<feature type="region of interest" description="Disordered" evidence="1">
    <location>
        <begin position="1"/>
        <end position="85"/>
    </location>
</feature>
<dbReference type="Proteomes" id="UP000187417">
    <property type="component" value="Unassembled WGS sequence"/>
</dbReference>
<proteinExistence type="predicted"/>
<dbReference type="EMBL" id="MNQH01000003">
    <property type="protein sequence ID" value="OKY95878.1"/>
    <property type="molecule type" value="Genomic_DNA"/>
</dbReference>
<gene>
    <name evidence="2" type="ORF">BHV66_02685</name>
</gene>
<evidence type="ECO:0000313" key="2">
    <source>
        <dbReference type="EMBL" id="OKY95878.1"/>
    </source>
</evidence>
<dbReference type="STRING" id="28117.BHV66_02685"/>
<feature type="compositionally biased region" description="Polar residues" evidence="1">
    <location>
        <begin position="32"/>
        <end position="45"/>
    </location>
</feature>
<sequence>MGGEADSKPTRNLSGYCPQAVRETFRTKGQENRNPTGRLTATAPTCGTKAPAPPESARQPTRRDKVQNHPLNRPRVHPGSQSPFE</sequence>
<accession>A0A1Q6FAH8</accession>
<evidence type="ECO:0000256" key="1">
    <source>
        <dbReference type="SAM" id="MobiDB-lite"/>
    </source>
</evidence>
<name>A0A1Q6FAH8_9BACT</name>
<protein>
    <submittedName>
        <fullName evidence="2">Uncharacterized protein</fullName>
    </submittedName>
</protein>
<organism evidence="2 3">
    <name type="scientific">Alistipes putredinis</name>
    <dbReference type="NCBI Taxonomy" id="28117"/>
    <lineage>
        <taxon>Bacteria</taxon>
        <taxon>Pseudomonadati</taxon>
        <taxon>Bacteroidota</taxon>
        <taxon>Bacteroidia</taxon>
        <taxon>Bacteroidales</taxon>
        <taxon>Rikenellaceae</taxon>
        <taxon>Alistipes</taxon>
    </lineage>
</organism>
<reference evidence="2 3" key="1">
    <citation type="journal article" date="2016" name="Nat. Biotechnol.">
        <title>Measurement of bacterial replication rates in microbial communities.</title>
        <authorList>
            <person name="Brown C.T."/>
            <person name="Olm M.R."/>
            <person name="Thomas B.C."/>
            <person name="Banfield J.F."/>
        </authorList>
    </citation>
    <scope>NUCLEOTIDE SEQUENCE [LARGE SCALE GENOMIC DNA]</scope>
    <source>
        <strain evidence="2">CAG:67_53_122</strain>
    </source>
</reference>
<comment type="caution">
    <text evidence="2">The sequence shown here is derived from an EMBL/GenBank/DDBJ whole genome shotgun (WGS) entry which is preliminary data.</text>
</comment>
<dbReference type="AlphaFoldDB" id="A0A1Q6FAH8"/>